<dbReference type="Proteomes" id="UP000647860">
    <property type="component" value="Unassembled WGS sequence"/>
</dbReference>
<dbReference type="Pfam" id="PF19054">
    <property type="entry name" value="DUF5753"/>
    <property type="match status" value="1"/>
</dbReference>
<evidence type="ECO:0000259" key="1">
    <source>
        <dbReference type="Pfam" id="PF19054"/>
    </source>
</evidence>
<sequence length="263" mass="29209">MSDGGPMNDALRTALQEAGHTTDSLAAQIGVDPKTTDRWLRQGRIPHPGHRATAAAVLGRSASDIWPDTSRRRIRDLVWFRPWQEMEREATELRWFESTVLPGLLQTEAYARAVLSASGRRTSDEVDQLVAARLARQVILKWENPPWLTAVVDEFALRRPVGGQDVMRDQMQALIAWCDLPHVRVHVVPQAAGAYAGLDGPFVIATSRDHRTAVYLDTQLQGQVVSDPDDVAAILAAWENVRGEALSHRQSVELMRDVAASWA</sequence>
<dbReference type="InterPro" id="IPR010982">
    <property type="entry name" value="Lambda_DNA-bd_dom_sf"/>
</dbReference>
<gene>
    <name evidence="2" type="ORF">Vgi01_20110</name>
</gene>
<feature type="domain" description="DUF5753" evidence="1">
    <location>
        <begin position="84"/>
        <end position="256"/>
    </location>
</feature>
<dbReference type="InterPro" id="IPR043917">
    <property type="entry name" value="DUF5753"/>
</dbReference>
<dbReference type="Gene3D" id="1.10.260.40">
    <property type="entry name" value="lambda repressor-like DNA-binding domains"/>
    <property type="match status" value="1"/>
</dbReference>
<evidence type="ECO:0000313" key="3">
    <source>
        <dbReference type="Proteomes" id="UP000647860"/>
    </source>
</evidence>
<reference evidence="2 3" key="1">
    <citation type="submission" date="2021-01" db="EMBL/GenBank/DDBJ databases">
        <title>Whole genome shotgun sequence of Verrucosispora gifhornensis NBRC 16317.</title>
        <authorList>
            <person name="Komaki H."/>
            <person name="Tamura T."/>
        </authorList>
    </citation>
    <scope>NUCLEOTIDE SEQUENCE [LARGE SCALE GENOMIC DNA]</scope>
    <source>
        <strain evidence="2 3">NBRC 16317</strain>
    </source>
</reference>
<organism evidence="2 3">
    <name type="scientific">Micromonospora gifhornensis</name>
    <dbReference type="NCBI Taxonomy" id="84594"/>
    <lineage>
        <taxon>Bacteria</taxon>
        <taxon>Bacillati</taxon>
        <taxon>Actinomycetota</taxon>
        <taxon>Actinomycetes</taxon>
        <taxon>Micromonosporales</taxon>
        <taxon>Micromonosporaceae</taxon>
        <taxon>Micromonospora</taxon>
    </lineage>
</organism>
<dbReference type="EMBL" id="BOPA01000015">
    <property type="protein sequence ID" value="GIJ15327.1"/>
    <property type="molecule type" value="Genomic_DNA"/>
</dbReference>
<comment type="caution">
    <text evidence="2">The sequence shown here is derived from an EMBL/GenBank/DDBJ whole genome shotgun (WGS) entry which is preliminary data.</text>
</comment>
<accession>A0ABQ4IBN4</accession>
<name>A0ABQ4IBN4_9ACTN</name>
<proteinExistence type="predicted"/>
<protein>
    <submittedName>
        <fullName evidence="2">Transcriptional regulator</fullName>
    </submittedName>
</protein>
<keyword evidence="3" id="KW-1185">Reference proteome</keyword>
<evidence type="ECO:0000313" key="2">
    <source>
        <dbReference type="EMBL" id="GIJ15327.1"/>
    </source>
</evidence>